<keyword evidence="2" id="KW-1185">Reference proteome</keyword>
<protein>
    <submittedName>
        <fullName evidence="1">Transposase</fullName>
    </submittedName>
</protein>
<evidence type="ECO:0000313" key="2">
    <source>
        <dbReference type="Proteomes" id="UP000297998"/>
    </source>
</evidence>
<gene>
    <name evidence="1" type="ORF">E4J94_17480</name>
</gene>
<reference evidence="1 2" key="1">
    <citation type="submission" date="2019-03" db="EMBL/GenBank/DDBJ databases">
        <title>Empedobacter tilapiae sp. nov., isolated from an intestine of Nile tilapia Oreochromis niloticus.</title>
        <authorList>
            <person name="Kim Y.-O."/>
            <person name="Yoon J.-H."/>
        </authorList>
    </citation>
    <scope>NUCLEOTIDE SEQUENCE [LARGE SCALE GENOMIC DNA]</scope>
    <source>
        <strain evidence="1 2">MRS2</strain>
    </source>
</reference>
<proteinExistence type="predicted"/>
<dbReference type="RefSeq" id="WP_135837066.1">
    <property type="nucleotide sequence ID" value="NZ_CAUQWU010000001.1"/>
</dbReference>
<sequence length="147" mass="17685">MLNFKEIDIGKLLNQLVTEQEISIARVCNFMKCTEKEVEEMYNMKSLDTEVLLKWSKLLEYDFFRLYSQHLILYAPIGKKTYTEDEENNNKSSLPRFRKNVYTKEVIDYILNKIETGEMKTTEVIERYHIPKTTLYKWISKYKKSTK</sequence>
<accession>A0A4Z1AS99</accession>
<dbReference type="SUPFAM" id="SSF48295">
    <property type="entry name" value="TrpR-like"/>
    <property type="match status" value="1"/>
</dbReference>
<comment type="caution">
    <text evidence="1">The sequence shown here is derived from an EMBL/GenBank/DDBJ whole genome shotgun (WGS) entry which is preliminary data.</text>
</comment>
<dbReference type="GO" id="GO:0043565">
    <property type="term" value="F:sequence-specific DNA binding"/>
    <property type="evidence" value="ECO:0007669"/>
    <property type="project" value="InterPro"/>
</dbReference>
<dbReference type="EMBL" id="SRPE01000022">
    <property type="protein sequence ID" value="TGN21433.1"/>
    <property type="molecule type" value="Genomic_DNA"/>
</dbReference>
<name>A0A4Z1AS99_9FLAO</name>
<dbReference type="InterPro" id="IPR010921">
    <property type="entry name" value="Trp_repressor/repl_initiator"/>
</dbReference>
<evidence type="ECO:0000313" key="1">
    <source>
        <dbReference type="EMBL" id="TGN21433.1"/>
    </source>
</evidence>
<dbReference type="Gene3D" id="1.10.10.60">
    <property type="entry name" value="Homeodomain-like"/>
    <property type="match status" value="1"/>
</dbReference>
<dbReference type="OrthoDB" id="799937at2"/>
<dbReference type="AlphaFoldDB" id="A0A4Z1AS99"/>
<organism evidence="1 2">
    <name type="scientific">Empedobacter tilapiae</name>
    <dbReference type="NCBI Taxonomy" id="2491114"/>
    <lineage>
        <taxon>Bacteria</taxon>
        <taxon>Pseudomonadati</taxon>
        <taxon>Bacteroidota</taxon>
        <taxon>Flavobacteriia</taxon>
        <taxon>Flavobacteriales</taxon>
        <taxon>Weeksellaceae</taxon>
        <taxon>Empedobacter</taxon>
    </lineage>
</organism>
<dbReference type="Proteomes" id="UP000297998">
    <property type="component" value="Unassembled WGS sequence"/>
</dbReference>